<protein>
    <submittedName>
        <fullName evidence="1">Uncharacterized protein</fullName>
    </submittedName>
</protein>
<keyword evidence="2" id="KW-1185">Reference proteome</keyword>
<sequence>MLLGSQSLAAWLQQQLLRVYSYGRGQARAPTFVVETKYGFSAKHLAIVFPY</sequence>
<accession>A0ABU1W103</accession>
<dbReference type="EMBL" id="JAVDWR010000008">
    <property type="protein sequence ID" value="MDR7121607.1"/>
    <property type="molecule type" value="Genomic_DNA"/>
</dbReference>
<name>A0ABU1W103_9GAMM</name>
<evidence type="ECO:0000313" key="2">
    <source>
        <dbReference type="Proteomes" id="UP001257909"/>
    </source>
</evidence>
<gene>
    <name evidence="1" type="ORF">J2W69_002564</name>
</gene>
<evidence type="ECO:0000313" key="1">
    <source>
        <dbReference type="EMBL" id="MDR7121607.1"/>
    </source>
</evidence>
<organism evidence="1 2">
    <name type="scientific">Rheinheimera soli</name>
    <dbReference type="NCBI Taxonomy" id="443616"/>
    <lineage>
        <taxon>Bacteria</taxon>
        <taxon>Pseudomonadati</taxon>
        <taxon>Pseudomonadota</taxon>
        <taxon>Gammaproteobacteria</taxon>
        <taxon>Chromatiales</taxon>
        <taxon>Chromatiaceae</taxon>
        <taxon>Rheinheimera</taxon>
    </lineage>
</organism>
<comment type="caution">
    <text evidence="1">The sequence shown here is derived from an EMBL/GenBank/DDBJ whole genome shotgun (WGS) entry which is preliminary data.</text>
</comment>
<dbReference type="Proteomes" id="UP001257909">
    <property type="component" value="Unassembled WGS sequence"/>
</dbReference>
<proteinExistence type="predicted"/>
<reference evidence="1 2" key="1">
    <citation type="submission" date="2023-07" db="EMBL/GenBank/DDBJ databases">
        <title>Sorghum-associated microbial communities from plants grown in Nebraska, USA.</title>
        <authorList>
            <person name="Schachtman D."/>
        </authorList>
    </citation>
    <scope>NUCLEOTIDE SEQUENCE [LARGE SCALE GENOMIC DNA]</scope>
    <source>
        <strain evidence="1 2">4138</strain>
    </source>
</reference>